<dbReference type="OrthoDB" id="6637496at2"/>
<dbReference type="Gene3D" id="3.30.70.100">
    <property type="match status" value="1"/>
</dbReference>
<evidence type="ECO:0000313" key="3">
    <source>
        <dbReference type="Proteomes" id="UP000317940"/>
    </source>
</evidence>
<comment type="caution">
    <text evidence="2">The sequence shown here is derived from an EMBL/GenBank/DDBJ whole genome shotgun (WGS) entry which is preliminary data.</text>
</comment>
<dbReference type="PANTHER" id="PTHR37832:SF1">
    <property type="entry name" value="STRESS-RESPONSE A_B BARREL DOMAIN-CONTAINING PROTEIN"/>
    <property type="match status" value="1"/>
</dbReference>
<evidence type="ECO:0000313" key="2">
    <source>
        <dbReference type="EMBL" id="TWF99008.1"/>
    </source>
</evidence>
<reference evidence="2 3" key="1">
    <citation type="submission" date="2019-06" db="EMBL/GenBank/DDBJ databases">
        <title>Sequencing the genomes of 1000 actinobacteria strains.</title>
        <authorList>
            <person name="Klenk H.-P."/>
        </authorList>
    </citation>
    <scope>NUCLEOTIDE SEQUENCE [LARGE SCALE GENOMIC DNA]</scope>
    <source>
        <strain evidence="2 3">DSM 44826</strain>
    </source>
</reference>
<dbReference type="AlphaFoldDB" id="A0A561UI16"/>
<organism evidence="2 3">
    <name type="scientific">Kitasatospora viridis</name>
    <dbReference type="NCBI Taxonomy" id="281105"/>
    <lineage>
        <taxon>Bacteria</taxon>
        <taxon>Bacillati</taxon>
        <taxon>Actinomycetota</taxon>
        <taxon>Actinomycetes</taxon>
        <taxon>Kitasatosporales</taxon>
        <taxon>Streptomycetaceae</taxon>
        <taxon>Kitasatospora</taxon>
    </lineage>
</organism>
<keyword evidence="3" id="KW-1185">Reference proteome</keyword>
<sequence>MIRHLVLFKLHEGIAKDDPRALAAAEGFVGLDKEIPVLLEWQTGWNFSPRDVAYDYAINSLVADEDALKAYATHPAHVAAAQRMLEIATLVVADFEV</sequence>
<dbReference type="RefSeq" id="WP_145905348.1">
    <property type="nucleotide sequence ID" value="NZ_BAAAMZ010000011.1"/>
</dbReference>
<dbReference type="SMART" id="SM00886">
    <property type="entry name" value="Dabb"/>
    <property type="match status" value="1"/>
</dbReference>
<dbReference type="Proteomes" id="UP000317940">
    <property type="component" value="Unassembled WGS sequence"/>
</dbReference>
<dbReference type="SUPFAM" id="SSF54909">
    <property type="entry name" value="Dimeric alpha+beta barrel"/>
    <property type="match status" value="1"/>
</dbReference>
<dbReference type="InterPro" id="IPR011008">
    <property type="entry name" value="Dimeric_a/b-barrel"/>
</dbReference>
<gene>
    <name evidence="2" type="ORF">FHX73_112843</name>
</gene>
<dbReference type="InterPro" id="IPR013097">
    <property type="entry name" value="Dabb"/>
</dbReference>
<dbReference type="EMBL" id="VIWT01000001">
    <property type="protein sequence ID" value="TWF99008.1"/>
    <property type="molecule type" value="Genomic_DNA"/>
</dbReference>
<feature type="domain" description="Stress-response A/B barrel" evidence="1">
    <location>
        <begin position="2"/>
        <end position="95"/>
    </location>
</feature>
<proteinExistence type="predicted"/>
<dbReference type="Pfam" id="PF07876">
    <property type="entry name" value="Dabb"/>
    <property type="match status" value="1"/>
</dbReference>
<protein>
    <submittedName>
        <fullName evidence="2">Stress responsive alpha/beta barrel protein</fullName>
    </submittedName>
</protein>
<accession>A0A561UI16</accession>
<dbReference type="PANTHER" id="PTHR37832">
    <property type="entry name" value="BLL2683 PROTEIN"/>
    <property type="match status" value="1"/>
</dbReference>
<evidence type="ECO:0000259" key="1">
    <source>
        <dbReference type="PROSITE" id="PS51502"/>
    </source>
</evidence>
<dbReference type="PROSITE" id="PS51502">
    <property type="entry name" value="S_R_A_B_BARREL"/>
    <property type="match status" value="1"/>
</dbReference>
<name>A0A561UI16_9ACTN</name>